<dbReference type="Proteomes" id="UP000276437">
    <property type="component" value="Chromosome"/>
</dbReference>
<evidence type="ECO:0000256" key="7">
    <source>
        <dbReference type="HAMAP-Rule" id="MF_00484"/>
    </source>
</evidence>
<keyword evidence="4 7" id="KW-0328">Glycosyltransferase</keyword>
<proteinExistence type="inferred from homology"/>
<feature type="domain" description="Glycosyl transferase family 1" evidence="8">
    <location>
        <begin position="291"/>
        <end position="450"/>
    </location>
</feature>
<dbReference type="HAMAP" id="MF_00484">
    <property type="entry name" value="Glycogen_synth"/>
    <property type="match status" value="1"/>
</dbReference>
<evidence type="ECO:0000256" key="2">
    <source>
        <dbReference type="ARBA" id="ARBA00002764"/>
    </source>
</evidence>
<keyword evidence="5 7" id="KW-0808">Transferase</keyword>
<evidence type="ECO:0000256" key="5">
    <source>
        <dbReference type="ARBA" id="ARBA00022679"/>
    </source>
</evidence>
<dbReference type="EC" id="2.4.1.21" evidence="7"/>
<evidence type="ECO:0000313" key="11">
    <source>
        <dbReference type="Proteomes" id="UP000276437"/>
    </source>
</evidence>
<dbReference type="CDD" id="cd03791">
    <property type="entry name" value="GT5_Glycogen_synthase_DULL1-like"/>
    <property type="match status" value="1"/>
</dbReference>
<dbReference type="NCBIfam" id="NF001898">
    <property type="entry name" value="PRK00654.1-1"/>
    <property type="match status" value="1"/>
</dbReference>
<evidence type="ECO:0000313" key="10">
    <source>
        <dbReference type="EMBL" id="BBB90382.1"/>
    </source>
</evidence>
<comment type="catalytic activity">
    <reaction evidence="1 7">
        <text>[(1-&gt;4)-alpha-D-glucosyl](n) + ADP-alpha-D-glucose = [(1-&gt;4)-alpha-D-glucosyl](n+1) + ADP + H(+)</text>
        <dbReference type="Rhea" id="RHEA:18189"/>
        <dbReference type="Rhea" id="RHEA-COMP:9584"/>
        <dbReference type="Rhea" id="RHEA-COMP:9587"/>
        <dbReference type="ChEBI" id="CHEBI:15378"/>
        <dbReference type="ChEBI" id="CHEBI:15444"/>
        <dbReference type="ChEBI" id="CHEBI:57498"/>
        <dbReference type="ChEBI" id="CHEBI:456216"/>
        <dbReference type="EC" id="2.4.1.21"/>
    </reaction>
</comment>
<dbReference type="InterPro" id="IPR001296">
    <property type="entry name" value="Glyco_trans_1"/>
</dbReference>
<dbReference type="SUPFAM" id="SSF53756">
    <property type="entry name" value="UDP-Glycosyltransferase/glycogen phosphorylase"/>
    <property type="match status" value="1"/>
</dbReference>
<keyword evidence="6 7" id="KW-0320">Glycogen biosynthesis</keyword>
<evidence type="ECO:0000256" key="6">
    <source>
        <dbReference type="ARBA" id="ARBA00023056"/>
    </source>
</evidence>
<dbReference type="PANTHER" id="PTHR45825">
    <property type="entry name" value="GRANULE-BOUND STARCH SYNTHASE 1, CHLOROPLASTIC/AMYLOPLASTIC"/>
    <property type="match status" value="1"/>
</dbReference>
<accession>A0A348AH34</accession>
<evidence type="ECO:0000256" key="3">
    <source>
        <dbReference type="ARBA" id="ARBA00010281"/>
    </source>
</evidence>
<evidence type="ECO:0000259" key="8">
    <source>
        <dbReference type="Pfam" id="PF00534"/>
    </source>
</evidence>
<comment type="similarity">
    <text evidence="3 7">Belongs to the glycosyltransferase 1 family. Bacterial/plant glycogen synthase subfamily.</text>
</comment>
<dbReference type="AlphaFoldDB" id="A0A348AH34"/>
<feature type="domain" description="Starch synthase catalytic" evidence="9">
    <location>
        <begin position="3"/>
        <end position="238"/>
    </location>
</feature>
<comment type="function">
    <text evidence="2 7">Synthesizes alpha-1,4-glucan chains using ADP-glucose.</text>
</comment>
<keyword evidence="11" id="KW-1185">Reference proteome</keyword>
<name>A0A348AH34_9FIRM</name>
<dbReference type="KEGG" id="mana:MAMMFC1_01030"/>
<dbReference type="InterPro" id="IPR013534">
    <property type="entry name" value="Starch_synth_cat_dom"/>
</dbReference>
<dbReference type="InterPro" id="IPR011835">
    <property type="entry name" value="GS/SS"/>
</dbReference>
<dbReference type="NCBIfam" id="NF001899">
    <property type="entry name" value="PRK00654.1-2"/>
    <property type="match status" value="1"/>
</dbReference>
<dbReference type="PANTHER" id="PTHR45825:SF11">
    <property type="entry name" value="ALPHA AMYLASE DOMAIN-CONTAINING PROTEIN"/>
    <property type="match status" value="1"/>
</dbReference>
<dbReference type="Pfam" id="PF08323">
    <property type="entry name" value="Glyco_transf_5"/>
    <property type="match status" value="1"/>
</dbReference>
<dbReference type="RefSeq" id="WP_126307049.1">
    <property type="nucleotide sequence ID" value="NZ_AP018449.1"/>
</dbReference>
<evidence type="ECO:0000259" key="9">
    <source>
        <dbReference type="Pfam" id="PF08323"/>
    </source>
</evidence>
<sequence length="481" mass="54369">MVKVLFVASEAAPFVKTGGLGDVVGSLPKELVKHGVDVRVILPRYGDIPEHFREKMTLVTTLTVPVGWRKQYCGLFELEQEGIHWYFIDNEQYFKRPGVYGYYDEAERFAYFGRAVLTLIPHLDWQPDILHCHDWQTGVIAPLVKTQYEQYPGVEGLYTIHTIHNLAYQGIFPREVLEDLMGLTDTVFTNDGLEFHGCVNFLKGALAFSDLITTVSCSYAQEIQTPYFGEQLDGFLRKRQRDLHGIVNGIDYEIYDPAADGEIFVNYNWRGTTKRLENKVKLQAALGLPVNKNIPLIGIVSRLVSPKGFDLVARVLDEILALDVQLVVLGSGEAHYQHIFLDAAWRYPGQVSANIGFTDSLSRKIYAGSDLFLMPSRFEPCGIGQLIALRYGSLPVVREVGGLKDTVLAYDKETGEGNGFNFANYNAHDMLYTLEQAVELYKDHKTWAKIMKNAMRADFSWHNSALKYVELYTGLKGPEQQ</sequence>
<evidence type="ECO:0000256" key="1">
    <source>
        <dbReference type="ARBA" id="ARBA00001478"/>
    </source>
</evidence>
<comment type="pathway">
    <text evidence="7">Glycan biosynthesis; glycogen biosynthesis.</text>
</comment>
<dbReference type="Pfam" id="PF00534">
    <property type="entry name" value="Glycos_transf_1"/>
    <property type="match status" value="1"/>
</dbReference>
<gene>
    <name evidence="10" type="primary">glgA_1</name>
    <name evidence="7" type="synonym">glgA</name>
    <name evidence="10" type="ORF">MAMMFC1_01030</name>
</gene>
<evidence type="ECO:0000256" key="4">
    <source>
        <dbReference type="ARBA" id="ARBA00022676"/>
    </source>
</evidence>
<protein>
    <recommendedName>
        <fullName evidence="7">Glycogen synthase</fullName>
        <ecNumber evidence="7">2.4.1.21</ecNumber>
    </recommendedName>
    <alternativeName>
        <fullName evidence="7">Starch [bacterial glycogen] synthase</fullName>
    </alternativeName>
</protein>
<dbReference type="UniPathway" id="UPA00164"/>
<dbReference type="Gene3D" id="3.40.50.2000">
    <property type="entry name" value="Glycogen Phosphorylase B"/>
    <property type="match status" value="2"/>
</dbReference>
<feature type="binding site" evidence="7">
    <location>
        <position position="16"/>
    </location>
    <ligand>
        <name>ADP-alpha-D-glucose</name>
        <dbReference type="ChEBI" id="CHEBI:57498"/>
    </ligand>
</feature>
<dbReference type="EMBL" id="AP018449">
    <property type="protein sequence ID" value="BBB90382.1"/>
    <property type="molecule type" value="Genomic_DNA"/>
</dbReference>
<dbReference type="OrthoDB" id="9808590at2"/>
<reference evidence="10 11" key="1">
    <citation type="journal article" date="2018" name="Int. J. Syst. Evol. Microbiol.">
        <title>Methylomusa anaerophila gen. nov., sp. nov., an anaerobic methanol-utilizing bacterium isolated from a microbial fuel cell.</title>
        <authorList>
            <person name="Amano N."/>
            <person name="Yamamuro A."/>
            <person name="Miyahara M."/>
            <person name="Kouzuma A."/>
            <person name="Abe T."/>
            <person name="Watanabe K."/>
        </authorList>
    </citation>
    <scope>NUCLEOTIDE SEQUENCE [LARGE SCALE GENOMIC DNA]</scope>
    <source>
        <strain evidence="10 11">MMFC1</strain>
    </source>
</reference>
<dbReference type="GO" id="GO:0004373">
    <property type="term" value="F:alpha-1,4-glucan glucosyltransferase (UDP-glucose donor) activity"/>
    <property type="evidence" value="ECO:0007669"/>
    <property type="project" value="InterPro"/>
</dbReference>
<dbReference type="GO" id="GO:0009011">
    <property type="term" value="F:alpha-1,4-glucan glucosyltransferase (ADP-glucose donor) activity"/>
    <property type="evidence" value="ECO:0007669"/>
    <property type="project" value="UniProtKB-UniRule"/>
</dbReference>
<dbReference type="NCBIfam" id="TIGR02095">
    <property type="entry name" value="glgA"/>
    <property type="match status" value="1"/>
</dbReference>
<organism evidence="10 11">
    <name type="scientific">Methylomusa anaerophila</name>
    <dbReference type="NCBI Taxonomy" id="1930071"/>
    <lineage>
        <taxon>Bacteria</taxon>
        <taxon>Bacillati</taxon>
        <taxon>Bacillota</taxon>
        <taxon>Negativicutes</taxon>
        <taxon>Selenomonadales</taxon>
        <taxon>Sporomusaceae</taxon>
        <taxon>Methylomusa</taxon>
    </lineage>
</organism>
<dbReference type="GO" id="GO:0005978">
    <property type="term" value="P:glycogen biosynthetic process"/>
    <property type="evidence" value="ECO:0007669"/>
    <property type="project" value="UniProtKB-UniRule"/>
</dbReference>